<feature type="transmembrane region" description="Helical" evidence="1">
    <location>
        <begin position="311"/>
        <end position="333"/>
    </location>
</feature>
<reference evidence="2" key="1">
    <citation type="journal article" date="2022" name="Cell Host Microbe">
        <title>Colonization of the live biotherapeutic product VE303 and modulation of the microbiota and metabolites in healthy volunteers.</title>
        <authorList>
            <person name="Dsouza M."/>
            <person name="Menon R."/>
            <person name="Crossette E."/>
            <person name="Bhattarai S.K."/>
            <person name="Schneider J."/>
            <person name="Kim Y.G."/>
            <person name="Reddy S."/>
            <person name="Caballero S."/>
            <person name="Felix C."/>
            <person name="Cornacchione L."/>
            <person name="Hendrickson J."/>
            <person name="Watson A.R."/>
            <person name="Minot S.S."/>
            <person name="Greenfield N."/>
            <person name="Schopf L."/>
            <person name="Szabady R."/>
            <person name="Patarroyo J."/>
            <person name="Smith W."/>
            <person name="Harrison P."/>
            <person name="Kuijper E.J."/>
            <person name="Kelly C.P."/>
            <person name="Olle B."/>
            <person name="Bobilev D."/>
            <person name="Silber J.L."/>
            <person name="Bucci V."/>
            <person name="Roberts B."/>
            <person name="Faith J."/>
            <person name="Norman J.M."/>
        </authorList>
    </citation>
    <scope>NUCLEOTIDE SEQUENCE</scope>
    <source>
        <strain evidence="2">VE303-04</strain>
    </source>
</reference>
<feature type="transmembrane region" description="Helical" evidence="1">
    <location>
        <begin position="214"/>
        <end position="234"/>
    </location>
</feature>
<feature type="transmembrane region" description="Helical" evidence="1">
    <location>
        <begin position="118"/>
        <end position="139"/>
    </location>
</feature>
<dbReference type="Proteomes" id="UP001203136">
    <property type="component" value="Unassembled WGS sequence"/>
</dbReference>
<feature type="transmembrane region" description="Helical" evidence="1">
    <location>
        <begin position="169"/>
        <end position="194"/>
    </location>
</feature>
<dbReference type="GO" id="GO:1902604">
    <property type="term" value="P:p-aminobenzoyl-glutamate transmembrane transport"/>
    <property type="evidence" value="ECO:0007669"/>
    <property type="project" value="InterPro"/>
</dbReference>
<dbReference type="RefSeq" id="WP_003509453.1">
    <property type="nucleotide sequence ID" value="NZ_BAABZD010000001.1"/>
</dbReference>
<feature type="transmembrane region" description="Helical" evidence="1">
    <location>
        <begin position="145"/>
        <end position="162"/>
    </location>
</feature>
<feature type="transmembrane region" description="Helical" evidence="1">
    <location>
        <begin position="393"/>
        <end position="413"/>
    </location>
</feature>
<evidence type="ECO:0000256" key="1">
    <source>
        <dbReference type="SAM" id="Phobius"/>
    </source>
</evidence>
<feature type="transmembrane region" description="Helical" evidence="1">
    <location>
        <begin position="481"/>
        <end position="504"/>
    </location>
</feature>
<evidence type="ECO:0000313" key="2">
    <source>
        <dbReference type="EMBL" id="MCK0084908.1"/>
    </source>
</evidence>
<dbReference type="GeneID" id="57967232"/>
<organism evidence="2 4">
    <name type="scientific">Clostridium symbiosum</name>
    <name type="common">Bacteroides symbiosus</name>
    <dbReference type="NCBI Taxonomy" id="1512"/>
    <lineage>
        <taxon>Bacteria</taxon>
        <taxon>Bacillati</taxon>
        <taxon>Bacillota</taxon>
        <taxon>Clostridia</taxon>
        <taxon>Lachnospirales</taxon>
        <taxon>Lachnospiraceae</taxon>
        <taxon>Otoolea</taxon>
    </lineage>
</organism>
<dbReference type="EMBL" id="JAQLGM010000004">
    <property type="protein sequence ID" value="MDB1999059.1"/>
    <property type="molecule type" value="Genomic_DNA"/>
</dbReference>
<protein>
    <submittedName>
        <fullName evidence="2">AbgT family transporter</fullName>
    </submittedName>
</protein>
<feature type="transmembrane region" description="Helical" evidence="1">
    <location>
        <begin position="77"/>
        <end position="106"/>
    </location>
</feature>
<evidence type="ECO:0000313" key="3">
    <source>
        <dbReference type="EMBL" id="MDB1999059.1"/>
    </source>
</evidence>
<dbReference type="PANTHER" id="PTHR30282:SF0">
    <property type="entry name" value="P-AMINOBENZOYL-GLUTAMATE TRANSPORT PROTEIN"/>
    <property type="match status" value="1"/>
</dbReference>
<reference evidence="3" key="2">
    <citation type="submission" date="2023-01" db="EMBL/GenBank/DDBJ databases">
        <title>Human gut microbiome strain richness.</title>
        <authorList>
            <person name="Chen-Liaw A."/>
        </authorList>
    </citation>
    <scope>NUCLEOTIDE SEQUENCE</scope>
    <source>
        <strain evidence="3">B1_m1001713B170214d0_201011</strain>
    </source>
</reference>
<dbReference type="Pfam" id="PF03806">
    <property type="entry name" value="ABG_transport"/>
    <property type="match status" value="1"/>
</dbReference>
<accession>A0AAW6AQD8</accession>
<gene>
    <name evidence="2" type="ORF">K5I21_03235</name>
    <name evidence="3" type="ORF">PM006_02470</name>
</gene>
<feature type="transmembrane region" description="Helical" evidence="1">
    <location>
        <begin position="32"/>
        <end position="57"/>
    </location>
</feature>
<keyword evidence="1" id="KW-0812">Transmembrane</keyword>
<evidence type="ECO:0000313" key="4">
    <source>
        <dbReference type="Proteomes" id="UP001203136"/>
    </source>
</evidence>
<feature type="transmembrane region" description="Helical" evidence="1">
    <location>
        <begin position="354"/>
        <end position="373"/>
    </location>
</feature>
<dbReference type="EMBL" id="JAINVB010000001">
    <property type="protein sequence ID" value="MCK0084908.1"/>
    <property type="molecule type" value="Genomic_DNA"/>
</dbReference>
<feature type="transmembrane region" description="Helical" evidence="1">
    <location>
        <begin position="420"/>
        <end position="439"/>
    </location>
</feature>
<dbReference type="InterPro" id="IPR004697">
    <property type="entry name" value="AbgT"/>
</dbReference>
<dbReference type="AlphaFoldDB" id="A0AAW6AQD8"/>
<name>A0AAW6AQD8_CLOSY</name>
<dbReference type="Proteomes" id="UP001300871">
    <property type="component" value="Unassembled WGS sequence"/>
</dbReference>
<dbReference type="PANTHER" id="PTHR30282">
    <property type="entry name" value="P-AMINOBENZOYL GLUTAMATE TRANSPORTER"/>
    <property type="match status" value="1"/>
</dbReference>
<keyword evidence="1" id="KW-1133">Transmembrane helix</keyword>
<sequence length="519" mass="55438">MTKEKTKKEKVGMLDRILDSIERVGNKLPDPITLFLGLAVVVVIISAICSMLGVTAVNPADGSTVETFNLFSVAGIQYLWTNVITNFSGFAPLGMVLVAVIGSSVAEKSGFLVALMEHFLGGAKGWIVSMVVIFLGINLNIAGDAGFIILPPLAAILFMSIGRSPLLGLYVAFASVAAGFCANILLGLSDALAYGFTESAAQMIDPNYSASMAINWYFLIASCLVLTVAGTILVEKVMVHRFPMTKEQLAKYDFDEDAANITPIQKKGLLMAGLAELIYVIVLLLLSLPVFGPTAILADEAGSITGGNSPFTKGIVFSVTLALMIPGIVYGVTIGKYKNDKDIWADISQGFSEMGNYVFMCFFISIFTNFFAVSKLGTILAINGAGFLQNIGFSGIPLMIGLIILSCFVNLFIGSASAKWAILAPVFIPMMMLMGYDPAVTQVVYRIGDSITNPLSPLFTYMPVILGYARKYDSKAGLGTIIANMLPFSITFAVVWIVQVIIWVGMNLPLGPGGAIYLP</sequence>
<feature type="transmembrane region" description="Helical" evidence="1">
    <location>
        <begin position="451"/>
        <end position="469"/>
    </location>
</feature>
<keyword evidence="1" id="KW-0472">Membrane</keyword>
<comment type="caution">
    <text evidence="2">The sequence shown here is derived from an EMBL/GenBank/DDBJ whole genome shotgun (WGS) entry which is preliminary data.</text>
</comment>
<feature type="transmembrane region" description="Helical" evidence="1">
    <location>
        <begin position="269"/>
        <end position="291"/>
    </location>
</feature>
<proteinExistence type="predicted"/>
<dbReference type="GO" id="GO:0015558">
    <property type="term" value="F:secondary active p-aminobenzoyl-glutamate transmembrane transporter activity"/>
    <property type="evidence" value="ECO:0007669"/>
    <property type="project" value="InterPro"/>
</dbReference>